<dbReference type="InterPro" id="IPR003594">
    <property type="entry name" value="HATPase_dom"/>
</dbReference>
<keyword evidence="7" id="KW-0812">Transmembrane</keyword>
<evidence type="ECO:0000313" key="11">
    <source>
        <dbReference type="Proteomes" id="UP000766629"/>
    </source>
</evidence>
<dbReference type="Pfam" id="PF00512">
    <property type="entry name" value="HisKA"/>
    <property type="match status" value="1"/>
</dbReference>
<dbReference type="Gene3D" id="6.10.340.10">
    <property type="match status" value="1"/>
</dbReference>
<dbReference type="SUPFAM" id="SSF47384">
    <property type="entry name" value="Homodimeric domain of signal transducing histidine kinase"/>
    <property type="match status" value="1"/>
</dbReference>
<sequence>MAGLTTKLVVYTVLIVFAVAGAVSAISITLAHQASVAAYERHANVLAKTLGEAVLEPLYELNVKQMRQQVSSVHAGEGALRVMILDAGTRVLTDGTDDNPLRGRQFSAPFLRQARENAEWVTRLEDGVIQVAGPVQATADRRLGYVVLEFSTARLDAEWMQHVRLTLLLAGVCAGLASVAAVIMANWITRPIKRLTDFATSIRLGSTKRSVPECGQDEVGRLADAFTDVLNHLDRSNAELKALANSLEHKVKERTQAAEAGNKAKSEFLATMSHEIRTPMNAVLGMASLLEETSLDEEQALYARTISESGEALLAVINGILDFSKIEAGKLELRTAPLDLEELLSGVVRMLAPNPAENQVALRLEYDAGAPKGILGDEGRIRQIIVNLVGNALKFTEAGSVTVRVTGRVADRRAGLRIAVTDTGVGIPEDSLEKIFTAFSQANSTASRDFGGTGLGLAIASRLAHLMGGGIEVQSMPGKGSTFTFTCDFATADDLVTG</sequence>
<dbReference type="Pfam" id="PF00672">
    <property type="entry name" value="HAMP"/>
    <property type="match status" value="1"/>
</dbReference>
<dbReference type="SMART" id="SM00387">
    <property type="entry name" value="HATPase_c"/>
    <property type="match status" value="1"/>
</dbReference>
<keyword evidence="7" id="KW-1133">Transmembrane helix</keyword>
<keyword evidence="6" id="KW-0418">Kinase</keyword>
<evidence type="ECO:0000256" key="6">
    <source>
        <dbReference type="ARBA" id="ARBA00022777"/>
    </source>
</evidence>
<reference evidence="10 11" key="1">
    <citation type="submission" date="2021-06" db="EMBL/GenBank/DDBJ databases">
        <title>50 bacteria genomes isolated from Dapeng, Shenzhen, China.</title>
        <authorList>
            <person name="Zheng W."/>
            <person name="Yu S."/>
            <person name="Huang Y."/>
        </authorList>
    </citation>
    <scope>NUCLEOTIDE SEQUENCE [LARGE SCALE GENOMIC DNA]</scope>
    <source>
        <strain evidence="10 11">DP1N14-2</strain>
    </source>
</reference>
<gene>
    <name evidence="10" type="ORF">KUV26_21020</name>
</gene>
<evidence type="ECO:0000256" key="3">
    <source>
        <dbReference type="ARBA" id="ARBA00012438"/>
    </source>
</evidence>
<evidence type="ECO:0000313" key="10">
    <source>
        <dbReference type="EMBL" id="MBY6141925.1"/>
    </source>
</evidence>
<keyword evidence="11" id="KW-1185">Reference proteome</keyword>
<comment type="catalytic activity">
    <reaction evidence="1">
        <text>ATP + protein L-histidine = ADP + protein N-phospho-L-histidine.</text>
        <dbReference type="EC" id="2.7.13.3"/>
    </reaction>
</comment>
<dbReference type="Proteomes" id="UP000766629">
    <property type="component" value="Unassembled WGS sequence"/>
</dbReference>
<dbReference type="Gene3D" id="1.10.287.130">
    <property type="match status" value="1"/>
</dbReference>
<dbReference type="InterPro" id="IPR005467">
    <property type="entry name" value="His_kinase_dom"/>
</dbReference>
<evidence type="ECO:0000256" key="7">
    <source>
        <dbReference type="SAM" id="Phobius"/>
    </source>
</evidence>
<dbReference type="Gene3D" id="3.30.565.10">
    <property type="entry name" value="Histidine kinase-like ATPase, C-terminal domain"/>
    <property type="match status" value="1"/>
</dbReference>
<dbReference type="CDD" id="cd00082">
    <property type="entry name" value="HisKA"/>
    <property type="match status" value="1"/>
</dbReference>
<keyword evidence="5" id="KW-0808">Transferase</keyword>
<dbReference type="PANTHER" id="PTHR45339">
    <property type="entry name" value="HYBRID SIGNAL TRANSDUCTION HISTIDINE KINASE J"/>
    <property type="match status" value="1"/>
</dbReference>
<keyword evidence="7" id="KW-0472">Membrane</keyword>
<dbReference type="SUPFAM" id="SSF158472">
    <property type="entry name" value="HAMP domain-like"/>
    <property type="match status" value="1"/>
</dbReference>
<dbReference type="EMBL" id="JAHVJA010000015">
    <property type="protein sequence ID" value="MBY6141925.1"/>
    <property type="molecule type" value="Genomic_DNA"/>
</dbReference>
<dbReference type="PRINTS" id="PR00344">
    <property type="entry name" value="BCTRLSENSOR"/>
</dbReference>
<dbReference type="InterPro" id="IPR003661">
    <property type="entry name" value="HisK_dim/P_dom"/>
</dbReference>
<evidence type="ECO:0000259" key="9">
    <source>
        <dbReference type="PROSITE" id="PS50885"/>
    </source>
</evidence>
<feature type="domain" description="Histidine kinase" evidence="8">
    <location>
        <begin position="271"/>
        <end position="491"/>
    </location>
</feature>
<dbReference type="EC" id="2.7.13.3" evidence="3"/>
<dbReference type="PROSITE" id="PS50109">
    <property type="entry name" value="HIS_KIN"/>
    <property type="match status" value="1"/>
</dbReference>
<dbReference type="CDD" id="cd16922">
    <property type="entry name" value="HATPase_EvgS-ArcB-TorS-like"/>
    <property type="match status" value="1"/>
</dbReference>
<keyword evidence="4" id="KW-0597">Phosphoprotein</keyword>
<dbReference type="SMART" id="SM00388">
    <property type="entry name" value="HisKA"/>
    <property type="match status" value="1"/>
</dbReference>
<name>A0ABS7NL52_9RHOB</name>
<dbReference type="SMART" id="SM00304">
    <property type="entry name" value="HAMP"/>
    <property type="match status" value="1"/>
</dbReference>
<dbReference type="InterPro" id="IPR036097">
    <property type="entry name" value="HisK_dim/P_sf"/>
</dbReference>
<feature type="transmembrane region" description="Helical" evidence="7">
    <location>
        <begin position="12"/>
        <end position="31"/>
    </location>
</feature>
<proteinExistence type="predicted"/>
<dbReference type="InterPro" id="IPR004358">
    <property type="entry name" value="Sig_transdc_His_kin-like_C"/>
</dbReference>
<feature type="transmembrane region" description="Helical" evidence="7">
    <location>
        <begin position="165"/>
        <end position="188"/>
    </location>
</feature>
<evidence type="ECO:0000256" key="1">
    <source>
        <dbReference type="ARBA" id="ARBA00000085"/>
    </source>
</evidence>
<dbReference type="Pfam" id="PF02518">
    <property type="entry name" value="HATPase_c"/>
    <property type="match status" value="1"/>
</dbReference>
<dbReference type="RefSeq" id="WP_222509870.1">
    <property type="nucleotide sequence ID" value="NZ_JAHVJA010000015.1"/>
</dbReference>
<dbReference type="InterPro" id="IPR003660">
    <property type="entry name" value="HAMP_dom"/>
</dbReference>
<dbReference type="PROSITE" id="PS50885">
    <property type="entry name" value="HAMP"/>
    <property type="match status" value="1"/>
</dbReference>
<accession>A0ABS7NL52</accession>
<evidence type="ECO:0000256" key="4">
    <source>
        <dbReference type="ARBA" id="ARBA00022553"/>
    </source>
</evidence>
<comment type="subcellular location">
    <subcellularLocation>
        <location evidence="2">Membrane</location>
    </subcellularLocation>
</comment>
<dbReference type="PANTHER" id="PTHR45339:SF5">
    <property type="entry name" value="HISTIDINE KINASE"/>
    <property type="match status" value="1"/>
</dbReference>
<feature type="domain" description="HAMP" evidence="9">
    <location>
        <begin position="186"/>
        <end position="238"/>
    </location>
</feature>
<organism evidence="10 11">
    <name type="scientific">Leisingera daeponensis</name>
    <dbReference type="NCBI Taxonomy" id="405746"/>
    <lineage>
        <taxon>Bacteria</taxon>
        <taxon>Pseudomonadati</taxon>
        <taxon>Pseudomonadota</taxon>
        <taxon>Alphaproteobacteria</taxon>
        <taxon>Rhodobacterales</taxon>
        <taxon>Roseobacteraceae</taxon>
        <taxon>Leisingera</taxon>
    </lineage>
</organism>
<dbReference type="CDD" id="cd06225">
    <property type="entry name" value="HAMP"/>
    <property type="match status" value="1"/>
</dbReference>
<evidence type="ECO:0000259" key="8">
    <source>
        <dbReference type="PROSITE" id="PS50109"/>
    </source>
</evidence>
<evidence type="ECO:0000256" key="2">
    <source>
        <dbReference type="ARBA" id="ARBA00004370"/>
    </source>
</evidence>
<dbReference type="SUPFAM" id="SSF55874">
    <property type="entry name" value="ATPase domain of HSP90 chaperone/DNA topoisomerase II/histidine kinase"/>
    <property type="match status" value="1"/>
</dbReference>
<protein>
    <recommendedName>
        <fullName evidence="3">histidine kinase</fullName>
        <ecNumber evidence="3">2.7.13.3</ecNumber>
    </recommendedName>
</protein>
<dbReference type="InterPro" id="IPR036890">
    <property type="entry name" value="HATPase_C_sf"/>
</dbReference>
<evidence type="ECO:0000256" key="5">
    <source>
        <dbReference type="ARBA" id="ARBA00022679"/>
    </source>
</evidence>
<comment type="caution">
    <text evidence="10">The sequence shown here is derived from an EMBL/GenBank/DDBJ whole genome shotgun (WGS) entry which is preliminary data.</text>
</comment>